<dbReference type="Pfam" id="PF00989">
    <property type="entry name" value="PAS"/>
    <property type="match status" value="1"/>
</dbReference>
<dbReference type="AlphaFoldDB" id="L0HB69"/>
<dbReference type="PROSITE" id="PS50113">
    <property type="entry name" value="PAC"/>
    <property type="match status" value="2"/>
</dbReference>
<dbReference type="PANTHER" id="PTHR44757:SF2">
    <property type="entry name" value="BIOFILM ARCHITECTURE MAINTENANCE PROTEIN MBAA"/>
    <property type="match status" value="1"/>
</dbReference>
<keyword evidence="4" id="KW-1185">Reference proteome</keyword>
<dbReference type="Gene3D" id="3.30.450.20">
    <property type="entry name" value="PAS domain"/>
    <property type="match status" value="3"/>
</dbReference>
<dbReference type="STRING" id="593750.Metfor_0162"/>
<dbReference type="Pfam" id="PF13188">
    <property type="entry name" value="PAS_8"/>
    <property type="match status" value="1"/>
</dbReference>
<evidence type="ECO:0000259" key="2">
    <source>
        <dbReference type="PROSITE" id="PS50113"/>
    </source>
</evidence>
<name>L0HB69_METFS</name>
<dbReference type="PANTHER" id="PTHR44757">
    <property type="entry name" value="DIGUANYLATE CYCLASE DGCP"/>
    <property type="match status" value="1"/>
</dbReference>
<dbReference type="EMBL" id="CP003167">
    <property type="protein sequence ID" value="AGB01245.1"/>
    <property type="molecule type" value="Genomic_DNA"/>
</dbReference>
<dbReference type="Pfam" id="PF13426">
    <property type="entry name" value="PAS_9"/>
    <property type="match status" value="1"/>
</dbReference>
<dbReference type="PROSITE" id="PS50112">
    <property type="entry name" value="PAS"/>
    <property type="match status" value="1"/>
</dbReference>
<dbReference type="RefSeq" id="WP_015284209.1">
    <property type="nucleotide sequence ID" value="NC_019943.1"/>
</dbReference>
<dbReference type="GO" id="GO:0006355">
    <property type="term" value="P:regulation of DNA-templated transcription"/>
    <property type="evidence" value="ECO:0007669"/>
    <property type="project" value="InterPro"/>
</dbReference>
<dbReference type="HOGENOM" id="CLU_051977_0_0_2"/>
<dbReference type="eggNOG" id="arCOG03931">
    <property type="taxonomic scope" value="Archaea"/>
</dbReference>
<dbReference type="KEGG" id="mfo:Metfor_0162"/>
<feature type="domain" description="PAC" evidence="2">
    <location>
        <begin position="264"/>
        <end position="316"/>
    </location>
</feature>
<dbReference type="SMART" id="SM00091">
    <property type="entry name" value="PAS"/>
    <property type="match status" value="3"/>
</dbReference>
<dbReference type="InterPro" id="IPR013767">
    <property type="entry name" value="PAS_fold"/>
</dbReference>
<dbReference type="InterPro" id="IPR052155">
    <property type="entry name" value="Biofilm_reg_signaling"/>
</dbReference>
<feature type="domain" description="PAS" evidence="1">
    <location>
        <begin position="191"/>
        <end position="261"/>
    </location>
</feature>
<accession>L0HB69</accession>
<dbReference type="OrthoDB" id="3369at2157"/>
<dbReference type="InterPro" id="IPR035965">
    <property type="entry name" value="PAS-like_dom_sf"/>
</dbReference>
<evidence type="ECO:0000259" key="1">
    <source>
        <dbReference type="PROSITE" id="PS50112"/>
    </source>
</evidence>
<dbReference type="InterPro" id="IPR036388">
    <property type="entry name" value="WH-like_DNA-bd_sf"/>
</dbReference>
<evidence type="ECO:0000313" key="4">
    <source>
        <dbReference type="Proteomes" id="UP000010824"/>
    </source>
</evidence>
<dbReference type="Gene3D" id="1.10.10.10">
    <property type="entry name" value="Winged helix-like DNA-binding domain superfamily/Winged helix DNA-binding domain"/>
    <property type="match status" value="1"/>
</dbReference>
<dbReference type="InterPro" id="IPR001610">
    <property type="entry name" value="PAC"/>
</dbReference>
<feature type="domain" description="PAC" evidence="2">
    <location>
        <begin position="387"/>
        <end position="442"/>
    </location>
</feature>
<dbReference type="eggNOG" id="arCOG02350">
    <property type="taxonomic scope" value="Archaea"/>
</dbReference>
<dbReference type="InterPro" id="IPR000700">
    <property type="entry name" value="PAS-assoc_C"/>
</dbReference>
<proteinExistence type="predicted"/>
<dbReference type="InterPro" id="IPR000014">
    <property type="entry name" value="PAS"/>
</dbReference>
<dbReference type="InParanoid" id="L0HB69"/>
<protein>
    <submittedName>
        <fullName evidence="3">PAS domain S-box</fullName>
    </submittedName>
</protein>
<evidence type="ECO:0000313" key="3">
    <source>
        <dbReference type="EMBL" id="AGB01245.1"/>
    </source>
</evidence>
<dbReference type="Proteomes" id="UP000010824">
    <property type="component" value="Chromosome"/>
</dbReference>
<sequence length="442" mass="49433">MGVLDSEKVDRIKRILKWHPRGMTISDLASEMKMNRNLVAKYLDMLLVSGQVEMQVVGAAKVYFVSRRVPISALLEFSKDPVIVTGSDRKILQVNEPVISLAGLPRDTLLHHLPEEIDNPFFHLICSSGESRDPHATGEHVSDLSCIIHGDEFHFRIKQVPTAFEDGSDGFTFIAEDITGRKKYEEMLRISEARYRGIVQSIGEAIIGSSPEGLITSWNKAAERLYGFTDGEVLSKPITDLLTGPSRDDLASILGQVARGETVRRREMRMTTRGGRVVDVLLSISPVVGENGAILGTSSIVQDITGEKMEQYLRQHEDQYRTLVEDLNVGIYRSTGDPRGRFVWGNTALLNILGYLSISDLRDVPVADIFNQPDGRRELLDDLRKNRFVKNRVLDLKKPDGTKFSVNVTALAEFDENGTVIFINGIVQDISHIVMQNSDREK</sequence>
<dbReference type="CDD" id="cd00130">
    <property type="entry name" value="PAS"/>
    <property type="match status" value="2"/>
</dbReference>
<reference evidence="3 4" key="2">
    <citation type="journal article" date="2014" name="Genome Announc.">
        <title>Complete Genome Sequence of Methanoregula formicica SMSPT, a Mesophilic Hydrogenotrophic Methanogen Isolated from a Methanogenic Upflow Anaerobic Sludge Blanket Reactor.</title>
        <authorList>
            <person name="Yamamoto K."/>
            <person name="Tamaki H."/>
            <person name="Cadillo-Quiroz H."/>
            <person name="Imachi H."/>
            <person name="Kyrpides N."/>
            <person name="Woyke T."/>
            <person name="Goodwin L."/>
            <person name="Zinder S.H."/>
            <person name="Kamagata Y."/>
            <person name="Liu W.T."/>
        </authorList>
    </citation>
    <scope>NUCLEOTIDE SEQUENCE [LARGE SCALE GENOMIC DNA]</scope>
    <source>
        <strain evidence="4">DSM 22288 / NBRC 105244 / SMSP</strain>
    </source>
</reference>
<reference evidence="4" key="1">
    <citation type="submission" date="2011-12" db="EMBL/GenBank/DDBJ databases">
        <title>Complete sequence of Methanoregula formicicum SMSP.</title>
        <authorList>
            <person name="Lucas S."/>
            <person name="Han J."/>
            <person name="Lapidus A."/>
            <person name="Cheng J.-F."/>
            <person name="Goodwin L."/>
            <person name="Pitluck S."/>
            <person name="Peters L."/>
            <person name="Ovchinnikova G."/>
            <person name="Teshima H."/>
            <person name="Detter J.C."/>
            <person name="Han C."/>
            <person name="Tapia R."/>
            <person name="Land M."/>
            <person name="Hauser L."/>
            <person name="Kyrpides N."/>
            <person name="Ivanova N."/>
            <person name="Pagani I."/>
            <person name="Imachi H."/>
            <person name="Tamaki H."/>
            <person name="Sekiguchi Y."/>
            <person name="Kamagata Y."/>
            <person name="Cadillo-Quiroz H."/>
            <person name="Zinder S."/>
            <person name="Liu W.-T."/>
            <person name="Woyke T."/>
        </authorList>
    </citation>
    <scope>NUCLEOTIDE SEQUENCE [LARGE SCALE GENOMIC DNA]</scope>
    <source>
        <strain evidence="4">DSM 22288 / NBRC 105244 / SMSP</strain>
    </source>
</reference>
<dbReference type="GeneID" id="25397760"/>
<dbReference type="SMART" id="SM00086">
    <property type="entry name" value="PAC"/>
    <property type="match status" value="2"/>
</dbReference>
<gene>
    <name evidence="3" type="ordered locus">Metfor_0162</name>
</gene>
<dbReference type="NCBIfam" id="TIGR00229">
    <property type="entry name" value="sensory_box"/>
    <property type="match status" value="3"/>
</dbReference>
<organism evidence="3 4">
    <name type="scientific">Methanoregula formicica (strain DSM 22288 / NBRC 105244 / SMSP)</name>
    <dbReference type="NCBI Taxonomy" id="593750"/>
    <lineage>
        <taxon>Archaea</taxon>
        <taxon>Methanobacteriati</taxon>
        <taxon>Methanobacteriota</taxon>
        <taxon>Stenosarchaea group</taxon>
        <taxon>Methanomicrobia</taxon>
        <taxon>Methanomicrobiales</taxon>
        <taxon>Methanoregulaceae</taxon>
        <taxon>Methanoregula</taxon>
    </lineage>
</organism>
<dbReference type="SUPFAM" id="SSF55785">
    <property type="entry name" value="PYP-like sensor domain (PAS domain)"/>
    <property type="match status" value="3"/>
</dbReference>